<gene>
    <name evidence="5" type="primary">pheT_1</name>
    <name evidence="5" type="ORF">JEODO184_00990</name>
</gene>
<dbReference type="Gene3D" id="2.40.50.140">
    <property type="entry name" value="Nucleic acid-binding proteins"/>
    <property type="match status" value="1"/>
</dbReference>
<dbReference type="Pfam" id="PF01588">
    <property type="entry name" value="tRNA_bind"/>
    <property type="match status" value="1"/>
</dbReference>
<dbReference type="Pfam" id="PF14794">
    <property type="entry name" value="DUF4479"/>
    <property type="match status" value="1"/>
</dbReference>
<reference evidence="5 6" key="1">
    <citation type="submission" date="2020-07" db="EMBL/GenBank/DDBJ databases">
        <authorList>
            <person name="Criscuolo A."/>
        </authorList>
    </citation>
    <scope>NUCLEOTIDE SEQUENCE [LARGE SCALE GENOMIC DNA]</scope>
    <source>
        <strain evidence="5">CIP111649</strain>
    </source>
</reference>
<proteinExistence type="predicted"/>
<keyword evidence="5" id="KW-0436">Ligase</keyword>
<keyword evidence="6" id="KW-1185">Reference proteome</keyword>
<dbReference type="AlphaFoldDB" id="A0A6V7RHI1"/>
<dbReference type="InterPro" id="IPR002547">
    <property type="entry name" value="tRNA-bd_dom"/>
</dbReference>
<dbReference type="EMBL" id="CAJEWD010000007">
    <property type="protein sequence ID" value="CAD2076544.1"/>
    <property type="molecule type" value="Genomic_DNA"/>
</dbReference>
<evidence type="ECO:0000313" key="5">
    <source>
        <dbReference type="EMBL" id="CAD2076544.1"/>
    </source>
</evidence>
<feature type="domain" description="TRNA-binding" evidence="4">
    <location>
        <begin position="84"/>
        <end position="193"/>
    </location>
</feature>
<evidence type="ECO:0000259" key="4">
    <source>
        <dbReference type="PROSITE" id="PS50886"/>
    </source>
</evidence>
<dbReference type="SUPFAM" id="SSF50249">
    <property type="entry name" value="Nucleic acid-binding proteins"/>
    <property type="match status" value="1"/>
</dbReference>
<dbReference type="Proteomes" id="UP000589351">
    <property type="component" value="Unassembled WGS sequence"/>
</dbReference>
<organism evidence="5 6">
    <name type="scientific">Jeotgalicoccus meleagridis</name>
    <dbReference type="NCBI Taxonomy" id="2759181"/>
    <lineage>
        <taxon>Bacteria</taxon>
        <taxon>Bacillati</taxon>
        <taxon>Bacillota</taxon>
        <taxon>Bacilli</taxon>
        <taxon>Bacillales</taxon>
        <taxon>Staphylococcaceae</taxon>
        <taxon>Jeotgalicoccus</taxon>
    </lineage>
</organism>
<comment type="caution">
    <text evidence="5">The sequence shown here is derived from an EMBL/GenBank/DDBJ whole genome shotgun (WGS) entry which is preliminary data.</text>
</comment>
<dbReference type="PROSITE" id="PS50886">
    <property type="entry name" value="TRBD"/>
    <property type="match status" value="1"/>
</dbReference>
<evidence type="ECO:0000256" key="1">
    <source>
        <dbReference type="ARBA" id="ARBA00022555"/>
    </source>
</evidence>
<evidence type="ECO:0000313" key="6">
    <source>
        <dbReference type="Proteomes" id="UP000589351"/>
    </source>
</evidence>
<dbReference type="InterPro" id="IPR033714">
    <property type="entry name" value="tRNA_bind_bactPheRS"/>
</dbReference>
<dbReference type="InterPro" id="IPR012340">
    <property type="entry name" value="NA-bd_OB-fold"/>
</dbReference>
<accession>A0A6V7RHI1</accession>
<name>A0A6V7RHI1_9STAP</name>
<dbReference type="NCBIfam" id="NF045760">
    <property type="entry name" value="YtpR"/>
    <property type="match status" value="1"/>
</dbReference>
<keyword evidence="1 3" id="KW-0820">tRNA-binding</keyword>
<dbReference type="GO" id="GO:0016874">
    <property type="term" value="F:ligase activity"/>
    <property type="evidence" value="ECO:0007669"/>
    <property type="project" value="UniProtKB-KW"/>
</dbReference>
<dbReference type="FunFam" id="2.40.50.140:FF:000045">
    <property type="entry name" value="Phenylalanine--tRNA ligase beta subunit"/>
    <property type="match status" value="1"/>
</dbReference>
<evidence type="ECO:0000256" key="3">
    <source>
        <dbReference type="PROSITE-ProRule" id="PRU00209"/>
    </source>
</evidence>
<sequence>MRITYNLDHIGDVLLVSLKKSDQVTYEKKGDITLIKDGQEVIGLNIFNASKNLDFTSDQVDDYEILVPKINNFLKKNDIEPLEFDISPKFIVGKVIEKSAHPDADKLNVTKVDIGTELLQIVCGAPNVEVDQKVVVATVGAIMPDGLYIKPSSLRGVNSNGMICSKKEMNLEDDGKKGIYVLDDSYEIGQVFPV</sequence>
<evidence type="ECO:0000256" key="2">
    <source>
        <dbReference type="ARBA" id="ARBA00022884"/>
    </source>
</evidence>
<dbReference type="CDD" id="cd02796">
    <property type="entry name" value="tRNA_bind_bactPheRS"/>
    <property type="match status" value="1"/>
</dbReference>
<dbReference type="InterPro" id="IPR037154">
    <property type="entry name" value="YtpR-like_sf"/>
</dbReference>
<dbReference type="RefSeq" id="WP_185125523.1">
    <property type="nucleotide sequence ID" value="NZ_CAJEWD010000007.1"/>
</dbReference>
<dbReference type="Gene3D" id="3.30.1940.10">
    <property type="entry name" value="YtpR-like"/>
    <property type="match status" value="1"/>
</dbReference>
<dbReference type="InterPro" id="IPR027855">
    <property type="entry name" value="DUF4479"/>
</dbReference>
<dbReference type="GO" id="GO:0000049">
    <property type="term" value="F:tRNA binding"/>
    <property type="evidence" value="ECO:0007669"/>
    <property type="project" value="UniProtKB-UniRule"/>
</dbReference>
<protein>
    <submittedName>
        <fullName evidence="5">Phenylalanine--tRNA ligase beta subunit</fullName>
    </submittedName>
</protein>
<keyword evidence="2 3" id="KW-0694">RNA-binding</keyword>